<dbReference type="AlphaFoldDB" id="A0A521AUB3"/>
<dbReference type="InterPro" id="IPR013096">
    <property type="entry name" value="Cupin_2"/>
</dbReference>
<organism evidence="2 3">
    <name type="scientific">Gracilimonas mengyeensis</name>
    <dbReference type="NCBI Taxonomy" id="1302730"/>
    <lineage>
        <taxon>Bacteria</taxon>
        <taxon>Pseudomonadati</taxon>
        <taxon>Balneolota</taxon>
        <taxon>Balneolia</taxon>
        <taxon>Balneolales</taxon>
        <taxon>Balneolaceae</taxon>
        <taxon>Gracilimonas</taxon>
    </lineage>
</organism>
<dbReference type="Gene3D" id="2.60.120.10">
    <property type="entry name" value="Jelly Rolls"/>
    <property type="match status" value="1"/>
</dbReference>
<reference evidence="2 3" key="1">
    <citation type="submission" date="2017-05" db="EMBL/GenBank/DDBJ databases">
        <authorList>
            <person name="Varghese N."/>
            <person name="Submissions S."/>
        </authorList>
    </citation>
    <scope>NUCLEOTIDE SEQUENCE [LARGE SCALE GENOMIC DNA]</scope>
    <source>
        <strain evidence="2 3">DSM 21985</strain>
    </source>
</reference>
<proteinExistence type="predicted"/>
<dbReference type="InterPro" id="IPR052044">
    <property type="entry name" value="PKS_Associated_Protein"/>
</dbReference>
<dbReference type="PANTHER" id="PTHR36114:SF1">
    <property type="entry name" value="16.7 KDA PROTEIN IN WHIE LOCUS"/>
    <property type="match status" value="1"/>
</dbReference>
<keyword evidence="3" id="KW-1185">Reference proteome</keyword>
<name>A0A521AUB3_9BACT</name>
<dbReference type="SUPFAM" id="SSF51182">
    <property type="entry name" value="RmlC-like cupins"/>
    <property type="match status" value="1"/>
</dbReference>
<dbReference type="InterPro" id="IPR014710">
    <property type="entry name" value="RmlC-like_jellyroll"/>
</dbReference>
<evidence type="ECO:0000313" key="3">
    <source>
        <dbReference type="Proteomes" id="UP000317557"/>
    </source>
</evidence>
<sequence>MTDKANLLAKFEQIQEYWTPKIIAETNGQLVKLAKLRGEFIWHNHENEDELFYVVKGELLLRFKDREIQLTEGDLYVVPAGEDHLPIAPEECWVMLVEPAATKHTGDVSDERTVDVDDQEWI</sequence>
<feature type="domain" description="Cupin type-2" evidence="1">
    <location>
        <begin position="37"/>
        <end position="90"/>
    </location>
</feature>
<dbReference type="RefSeq" id="WP_142452876.1">
    <property type="nucleotide sequence ID" value="NZ_FXTP01000001.1"/>
</dbReference>
<gene>
    <name evidence="2" type="ORF">SAMN06265219_101368</name>
</gene>
<keyword evidence="2" id="KW-0413">Isomerase</keyword>
<evidence type="ECO:0000313" key="2">
    <source>
        <dbReference type="EMBL" id="SMO38200.1"/>
    </source>
</evidence>
<protein>
    <submittedName>
        <fullName evidence="2">Mannose-6-phosphate isomerase, cupin superfamily</fullName>
    </submittedName>
</protein>
<dbReference type="PANTHER" id="PTHR36114">
    <property type="entry name" value="16.7 KDA PROTEIN IN WHIE LOCUS"/>
    <property type="match status" value="1"/>
</dbReference>
<dbReference type="GO" id="GO:0016853">
    <property type="term" value="F:isomerase activity"/>
    <property type="evidence" value="ECO:0007669"/>
    <property type="project" value="UniProtKB-KW"/>
</dbReference>
<dbReference type="Proteomes" id="UP000317557">
    <property type="component" value="Unassembled WGS sequence"/>
</dbReference>
<dbReference type="CDD" id="cd02226">
    <property type="entry name" value="cupin_YdbB-like"/>
    <property type="match status" value="1"/>
</dbReference>
<dbReference type="InterPro" id="IPR011051">
    <property type="entry name" value="RmlC_Cupin_sf"/>
</dbReference>
<dbReference type="OrthoDB" id="9794183at2"/>
<dbReference type="EMBL" id="FXTP01000001">
    <property type="protein sequence ID" value="SMO38200.1"/>
    <property type="molecule type" value="Genomic_DNA"/>
</dbReference>
<evidence type="ECO:0000259" key="1">
    <source>
        <dbReference type="Pfam" id="PF07883"/>
    </source>
</evidence>
<accession>A0A521AUB3</accession>
<dbReference type="Pfam" id="PF07883">
    <property type="entry name" value="Cupin_2"/>
    <property type="match status" value="1"/>
</dbReference>